<reference evidence="2 3" key="1">
    <citation type="submission" date="2019-01" db="EMBL/GenBank/DDBJ databases">
        <title>Draft Genome and Complete Hox-Cluster Characterization of the Sterlet Sturgeon (Acipenser ruthenus).</title>
        <authorList>
            <person name="Wei Q."/>
        </authorList>
    </citation>
    <scope>NUCLEOTIDE SEQUENCE [LARGE SCALE GENOMIC DNA]</scope>
    <source>
        <strain evidence="2">WHYD16114868_AA</strain>
        <tissue evidence="2">Blood</tissue>
    </source>
</reference>
<dbReference type="AlphaFoldDB" id="A0A662YQQ4"/>
<organism evidence="2 3">
    <name type="scientific">Acipenser ruthenus</name>
    <name type="common">Sterlet sturgeon</name>
    <dbReference type="NCBI Taxonomy" id="7906"/>
    <lineage>
        <taxon>Eukaryota</taxon>
        <taxon>Metazoa</taxon>
        <taxon>Chordata</taxon>
        <taxon>Craniata</taxon>
        <taxon>Vertebrata</taxon>
        <taxon>Euteleostomi</taxon>
        <taxon>Actinopterygii</taxon>
        <taxon>Chondrostei</taxon>
        <taxon>Acipenseriformes</taxon>
        <taxon>Acipenseridae</taxon>
        <taxon>Acipenser</taxon>
    </lineage>
</organism>
<evidence type="ECO:0000313" key="3">
    <source>
        <dbReference type="Proteomes" id="UP000289886"/>
    </source>
</evidence>
<dbReference type="EMBL" id="SCEB01000540">
    <property type="protein sequence ID" value="RXM98842.1"/>
    <property type="molecule type" value="Genomic_DNA"/>
</dbReference>
<proteinExistence type="predicted"/>
<protein>
    <submittedName>
        <fullName evidence="2">Uncharacterized protein</fullName>
    </submittedName>
</protein>
<sequence>MGTEGGPPATLPGTLGPPPSSPPDLNQLQETPTVRNPDIDVADLRSPTPTTSDPVVPNQEGAQQSPQLHQTRNRRLPGRFQDFAIPLGMTV</sequence>
<feature type="compositionally biased region" description="Low complexity" evidence="1">
    <location>
        <begin position="1"/>
        <end position="14"/>
    </location>
</feature>
<comment type="caution">
    <text evidence="2">The sequence shown here is derived from an EMBL/GenBank/DDBJ whole genome shotgun (WGS) entry which is preliminary data.</text>
</comment>
<name>A0A662YQQ4_ACIRT</name>
<feature type="compositionally biased region" description="Polar residues" evidence="1">
    <location>
        <begin position="60"/>
        <end position="70"/>
    </location>
</feature>
<keyword evidence="3" id="KW-1185">Reference proteome</keyword>
<evidence type="ECO:0000256" key="1">
    <source>
        <dbReference type="SAM" id="MobiDB-lite"/>
    </source>
</evidence>
<feature type="compositionally biased region" description="Low complexity" evidence="1">
    <location>
        <begin position="46"/>
        <end position="57"/>
    </location>
</feature>
<gene>
    <name evidence="2" type="ORF">EOD39_12558</name>
</gene>
<accession>A0A662YQQ4</accession>
<feature type="compositionally biased region" description="Polar residues" evidence="1">
    <location>
        <begin position="24"/>
        <end position="34"/>
    </location>
</feature>
<feature type="region of interest" description="Disordered" evidence="1">
    <location>
        <begin position="1"/>
        <end position="91"/>
    </location>
</feature>
<evidence type="ECO:0000313" key="2">
    <source>
        <dbReference type="EMBL" id="RXM98842.1"/>
    </source>
</evidence>
<dbReference type="Proteomes" id="UP000289886">
    <property type="component" value="Unassembled WGS sequence"/>
</dbReference>